<feature type="compositionally biased region" description="Basic residues" evidence="1">
    <location>
        <begin position="446"/>
        <end position="456"/>
    </location>
</feature>
<feature type="compositionally biased region" description="Polar residues" evidence="1">
    <location>
        <begin position="688"/>
        <end position="698"/>
    </location>
</feature>
<protein>
    <submittedName>
        <fullName evidence="2">Uncharacterized protein</fullName>
    </submittedName>
</protein>
<feature type="compositionally biased region" description="Basic residues" evidence="1">
    <location>
        <begin position="636"/>
        <end position="647"/>
    </location>
</feature>
<feature type="compositionally biased region" description="Basic residues" evidence="1">
    <location>
        <begin position="526"/>
        <end position="536"/>
    </location>
</feature>
<dbReference type="OrthoDB" id="2681516at2759"/>
<feature type="compositionally biased region" description="Acidic residues" evidence="1">
    <location>
        <begin position="978"/>
        <end position="992"/>
    </location>
</feature>
<keyword evidence="3" id="KW-1185">Reference proteome</keyword>
<proteinExistence type="predicted"/>
<dbReference type="Proteomes" id="UP000053263">
    <property type="component" value="Unassembled WGS sequence"/>
</dbReference>
<sequence length="1052" mass="113576">MEPLTPPEFEYLWSQIPLYQQAKKADKKPLKREAWQHICNLRKEISPEDKKKVKERVFNFFADNGRVRYKKINSIIDFKVWDRRQYVGLRKKDEVGTEIAQLATIHNKSEKDIGLRQLALTAVIDRMTKEEKKEVDRSLHQWNSQSAPPDVQKQTRDKFMDTFIHDFIIRMGRLLGCHLVVLSGYKDDDGGVQIRMYDFFKEVMEQIDPNATNFSEDHPQCTEDGMFPMFRAWCRRHLCDDGEDRDSELEEGSKEGKKPQKPVIHLEQDDKGFPLLPEPIPSGGEEMKGLMREYMARCWNVAHGDPDGHRSVPWQKIRENFQSFINPSKSYWPTTTDESGAMAPLKFCEPSKMTVGDLNVMFKHFSRRQSAKKRVFQFYRQGVPDAMDNGPDREVVHEASALPGRKAPGPGPTNSKQMNVAASGPAADAPGQRAPPDKLQDSAQAKAKKPGPKKSKAQNVAASEPAPDASGERPDADDNEDPALTKAKKPAPKKSKEQNVVASEPSADEVPNSSDADDNQDPAPAKAKKPAPKKSKAQNVAASEPAADDVQNSSDADGEEDSAQSKAKNPQKKLKGKSVAACGPAADAPGQRAAADEFQSSAQAEVGKPAPKESKGKKVAASAPGAEDVEHSAPVKAKKTGSKKSKGKNVALSAPAADASGDGWDADDNEHPAPAKAKKPAPKKSKEQNVVASEPNSSDADDNQDPAPAKAKKPAPKKLKAQNVVGSEPSAEEVPNSSDADEEEDAARARAKSPAPRKEGGMSVGNGSSATQVVVELTSRTPGKHGGDVITSRPRPRPKYLPTRAASSSDDEDFAPELKAIKLGGTGRDLDGKPSADELPNSSDADDNQDPAPAKAKKPAPKKLKAQNVVGSEPSAEEVPNSSDADEEEDAARARAKSPAPRKEGGMSVGNGSSATQVVVELTSRTPGKHGGRPRPRPKYLPTRAASSSDDEDFAPELKAIKLAVLAETSTAVHASTEEEEVEGALIEDEGGGEPASKPKVDIPVRRSARSKGVGKESSTTQDAPKRSQRIAAKESSAAGKATEKKGRKGRK</sequence>
<evidence type="ECO:0000313" key="2">
    <source>
        <dbReference type="EMBL" id="KII83089.1"/>
    </source>
</evidence>
<feature type="compositionally biased region" description="Basic residues" evidence="1">
    <location>
        <begin position="855"/>
        <end position="865"/>
    </location>
</feature>
<evidence type="ECO:0000313" key="3">
    <source>
        <dbReference type="Proteomes" id="UP000053263"/>
    </source>
</evidence>
<feature type="region of interest" description="Disordered" evidence="1">
    <location>
        <begin position="402"/>
        <end position="953"/>
    </location>
</feature>
<feature type="compositionally biased region" description="Basic and acidic residues" evidence="1">
    <location>
        <begin position="251"/>
        <end position="272"/>
    </location>
</feature>
<feature type="region of interest" description="Disordered" evidence="1">
    <location>
        <begin position="244"/>
        <end position="278"/>
    </location>
</feature>
<reference evidence="2 3" key="1">
    <citation type="submission" date="2014-06" db="EMBL/GenBank/DDBJ databases">
        <title>Evolutionary Origins and Diversification of the Mycorrhizal Mutualists.</title>
        <authorList>
            <consortium name="DOE Joint Genome Institute"/>
            <consortium name="Mycorrhizal Genomics Consortium"/>
            <person name="Kohler A."/>
            <person name="Kuo A."/>
            <person name="Nagy L.G."/>
            <person name="Floudas D."/>
            <person name="Copeland A."/>
            <person name="Barry K.W."/>
            <person name="Cichocki N."/>
            <person name="Veneault-Fourrey C."/>
            <person name="LaButti K."/>
            <person name="Lindquist E.A."/>
            <person name="Lipzen A."/>
            <person name="Lundell T."/>
            <person name="Morin E."/>
            <person name="Murat C."/>
            <person name="Riley R."/>
            <person name="Ohm R."/>
            <person name="Sun H."/>
            <person name="Tunlid A."/>
            <person name="Henrissat B."/>
            <person name="Grigoriev I.V."/>
            <person name="Hibbett D.S."/>
            <person name="Martin F."/>
        </authorList>
    </citation>
    <scope>NUCLEOTIDE SEQUENCE [LARGE SCALE GENOMIC DNA]</scope>
    <source>
        <strain evidence="2 3">FD-325 SS-3</strain>
    </source>
</reference>
<name>A0A0C9T1N0_PLICR</name>
<feature type="compositionally biased region" description="Basic residues" evidence="1">
    <location>
        <begin position="927"/>
        <end position="938"/>
    </location>
</feature>
<evidence type="ECO:0000256" key="1">
    <source>
        <dbReference type="SAM" id="MobiDB-lite"/>
    </source>
</evidence>
<dbReference type="EMBL" id="KN832584">
    <property type="protein sequence ID" value="KII83089.1"/>
    <property type="molecule type" value="Genomic_DNA"/>
</dbReference>
<feature type="region of interest" description="Disordered" evidence="1">
    <location>
        <begin position="971"/>
        <end position="1052"/>
    </location>
</feature>
<accession>A0A0C9T1N0</accession>
<feature type="compositionally biased region" description="Basic residues" evidence="1">
    <location>
        <begin position="710"/>
        <end position="720"/>
    </location>
</feature>
<feature type="compositionally biased region" description="Low complexity" evidence="1">
    <location>
        <begin position="583"/>
        <end position="593"/>
    </location>
</feature>
<dbReference type="HOGENOM" id="CLU_290719_0_0_1"/>
<feature type="compositionally biased region" description="Low complexity" evidence="1">
    <location>
        <begin position="653"/>
        <end position="663"/>
    </location>
</feature>
<gene>
    <name evidence="2" type="ORF">PLICRDRAFT_180745</name>
</gene>
<dbReference type="AlphaFoldDB" id="A0A0C9T1N0"/>
<organism evidence="2 3">
    <name type="scientific">Plicaturopsis crispa FD-325 SS-3</name>
    <dbReference type="NCBI Taxonomy" id="944288"/>
    <lineage>
        <taxon>Eukaryota</taxon>
        <taxon>Fungi</taxon>
        <taxon>Dikarya</taxon>
        <taxon>Basidiomycota</taxon>
        <taxon>Agaricomycotina</taxon>
        <taxon>Agaricomycetes</taxon>
        <taxon>Agaricomycetidae</taxon>
        <taxon>Amylocorticiales</taxon>
        <taxon>Amylocorticiaceae</taxon>
        <taxon>Plicatura</taxon>
        <taxon>Plicaturopsis crispa</taxon>
    </lineage>
</organism>